<dbReference type="Pfam" id="PF07004">
    <property type="entry name" value="SHIPPO-rpt"/>
    <property type="match status" value="2"/>
</dbReference>
<reference evidence="2 3" key="1">
    <citation type="journal article" date="2021" name="Elife">
        <title>Chloroplast acquisition without the gene transfer in kleptoplastic sea slugs, Plakobranchus ocellatus.</title>
        <authorList>
            <person name="Maeda T."/>
            <person name="Takahashi S."/>
            <person name="Yoshida T."/>
            <person name="Shimamura S."/>
            <person name="Takaki Y."/>
            <person name="Nagai Y."/>
            <person name="Toyoda A."/>
            <person name="Suzuki Y."/>
            <person name="Arimoto A."/>
            <person name="Ishii H."/>
            <person name="Satoh N."/>
            <person name="Nishiyama T."/>
            <person name="Hasebe M."/>
            <person name="Maruyama T."/>
            <person name="Minagawa J."/>
            <person name="Obokata J."/>
            <person name="Shigenobu S."/>
        </authorList>
    </citation>
    <scope>NUCLEOTIDE SEQUENCE [LARGE SCALE GENOMIC DNA]</scope>
</reference>
<dbReference type="Proteomes" id="UP000735302">
    <property type="component" value="Unassembled WGS sequence"/>
</dbReference>
<accession>A0AAV4BWZ8</accession>
<organism evidence="2 3">
    <name type="scientific">Plakobranchus ocellatus</name>
    <dbReference type="NCBI Taxonomy" id="259542"/>
    <lineage>
        <taxon>Eukaryota</taxon>
        <taxon>Metazoa</taxon>
        <taxon>Spiralia</taxon>
        <taxon>Lophotrochozoa</taxon>
        <taxon>Mollusca</taxon>
        <taxon>Gastropoda</taxon>
        <taxon>Heterobranchia</taxon>
        <taxon>Euthyneura</taxon>
        <taxon>Panpulmonata</taxon>
        <taxon>Sacoglossa</taxon>
        <taxon>Placobranchoidea</taxon>
        <taxon>Plakobranchidae</taxon>
        <taxon>Plakobranchus</taxon>
    </lineage>
</organism>
<dbReference type="InterPro" id="IPR010736">
    <property type="entry name" value="SHIPPO-rpt"/>
</dbReference>
<evidence type="ECO:0000313" key="2">
    <source>
        <dbReference type="EMBL" id="GFO23626.1"/>
    </source>
</evidence>
<comment type="caution">
    <text evidence="2">The sequence shown here is derived from an EMBL/GenBank/DDBJ whole genome shotgun (WGS) entry which is preliminary data.</text>
</comment>
<feature type="region of interest" description="Disordered" evidence="1">
    <location>
        <begin position="48"/>
        <end position="84"/>
    </location>
</feature>
<gene>
    <name evidence="2" type="ORF">PoB_005013100</name>
</gene>
<evidence type="ECO:0000313" key="3">
    <source>
        <dbReference type="Proteomes" id="UP000735302"/>
    </source>
</evidence>
<dbReference type="EMBL" id="BLXT01005511">
    <property type="protein sequence ID" value="GFO23626.1"/>
    <property type="molecule type" value="Genomic_DNA"/>
</dbReference>
<proteinExistence type="predicted"/>
<dbReference type="AlphaFoldDB" id="A0AAV4BWZ8"/>
<protein>
    <submittedName>
        <fullName evidence="2">Sperm-tail PG-rich repeat-containing protein 2-like</fullName>
    </submittedName>
</protein>
<sequence length="134" mass="14658">MKLLPFCFQDAPPPGAYNVAQSFEKSAKPCMAKPRTEAARRKHNSFMSAASRFAQPPDIVTKRPENDNPGPGAYESPYHTGKGGLMVTRDRRFRQDMEEFPGPGTYEVSYSSPPCPCPCPGPCLDEGFVGRDAG</sequence>
<evidence type="ECO:0000256" key="1">
    <source>
        <dbReference type="SAM" id="MobiDB-lite"/>
    </source>
</evidence>
<name>A0AAV4BWZ8_9GAST</name>
<keyword evidence="3" id="KW-1185">Reference proteome</keyword>